<dbReference type="Proteomes" id="UP000036681">
    <property type="component" value="Unplaced"/>
</dbReference>
<evidence type="ECO:0000313" key="2">
    <source>
        <dbReference type="WBParaSite" id="ALUE_0001826801-mRNA-1"/>
    </source>
</evidence>
<organism evidence="1 2">
    <name type="scientific">Ascaris lumbricoides</name>
    <name type="common">Giant roundworm</name>
    <dbReference type="NCBI Taxonomy" id="6252"/>
    <lineage>
        <taxon>Eukaryota</taxon>
        <taxon>Metazoa</taxon>
        <taxon>Ecdysozoa</taxon>
        <taxon>Nematoda</taxon>
        <taxon>Chromadorea</taxon>
        <taxon>Rhabditida</taxon>
        <taxon>Spirurina</taxon>
        <taxon>Ascaridomorpha</taxon>
        <taxon>Ascaridoidea</taxon>
        <taxon>Ascarididae</taxon>
        <taxon>Ascaris</taxon>
    </lineage>
</organism>
<evidence type="ECO:0000313" key="1">
    <source>
        <dbReference type="Proteomes" id="UP000036681"/>
    </source>
</evidence>
<reference evidence="2" key="1">
    <citation type="submission" date="2023-03" db="UniProtKB">
        <authorList>
            <consortium name="WormBaseParasite"/>
        </authorList>
    </citation>
    <scope>IDENTIFICATION</scope>
</reference>
<sequence length="123" mass="14683">MFSSSFIRHYFAHFFRLAKLSKNETRNFTHLYSMGVNSLHIRQSVLYNPQFRSLKKIDKRGEMRKQTHVMDESTSEIKGLDGREESNQHRHQVKSLADFGYHFDKDGVMRDKVMHLFEHTANY</sequence>
<proteinExistence type="predicted"/>
<dbReference type="AlphaFoldDB" id="A0A9J2Q7P7"/>
<keyword evidence="1" id="KW-1185">Reference proteome</keyword>
<name>A0A9J2Q7P7_ASCLU</name>
<dbReference type="WBParaSite" id="ALUE_0001826801-mRNA-1">
    <property type="protein sequence ID" value="ALUE_0001826801-mRNA-1"/>
    <property type="gene ID" value="ALUE_0001826801"/>
</dbReference>
<protein>
    <submittedName>
        <fullName evidence="2">Uncharacterized protein</fullName>
    </submittedName>
</protein>
<accession>A0A9J2Q7P7</accession>